<evidence type="ECO:0008006" key="4">
    <source>
        <dbReference type="Google" id="ProtNLM"/>
    </source>
</evidence>
<dbReference type="EMBL" id="FOQD01000002">
    <property type="protein sequence ID" value="SFH68548.1"/>
    <property type="molecule type" value="Genomic_DNA"/>
</dbReference>
<feature type="transmembrane region" description="Helical" evidence="1">
    <location>
        <begin position="48"/>
        <end position="69"/>
    </location>
</feature>
<dbReference type="STRING" id="1576369.SAMN05421753_10252"/>
<organism evidence="2 3">
    <name type="scientific">Planctomicrobium piriforme</name>
    <dbReference type="NCBI Taxonomy" id="1576369"/>
    <lineage>
        <taxon>Bacteria</taxon>
        <taxon>Pseudomonadati</taxon>
        <taxon>Planctomycetota</taxon>
        <taxon>Planctomycetia</taxon>
        <taxon>Planctomycetales</taxon>
        <taxon>Planctomycetaceae</taxon>
        <taxon>Planctomicrobium</taxon>
    </lineage>
</organism>
<protein>
    <recommendedName>
        <fullName evidence="4">Haemolysin XhlA</fullName>
    </recommendedName>
</protein>
<evidence type="ECO:0000313" key="2">
    <source>
        <dbReference type="EMBL" id="SFH68548.1"/>
    </source>
</evidence>
<evidence type="ECO:0000256" key="1">
    <source>
        <dbReference type="SAM" id="Phobius"/>
    </source>
</evidence>
<reference evidence="3" key="1">
    <citation type="submission" date="2016-10" db="EMBL/GenBank/DDBJ databases">
        <authorList>
            <person name="Varghese N."/>
            <person name="Submissions S."/>
        </authorList>
    </citation>
    <scope>NUCLEOTIDE SEQUENCE [LARGE SCALE GENOMIC DNA]</scope>
    <source>
        <strain evidence="3">DSM 26348</strain>
    </source>
</reference>
<gene>
    <name evidence="2" type="ORF">SAMN05421753_10252</name>
</gene>
<keyword evidence="1" id="KW-1133">Transmembrane helix</keyword>
<dbReference type="Proteomes" id="UP000199518">
    <property type="component" value="Unassembled WGS sequence"/>
</dbReference>
<keyword evidence="1" id="KW-0472">Membrane</keyword>
<proteinExistence type="predicted"/>
<keyword evidence="3" id="KW-1185">Reference proteome</keyword>
<evidence type="ECO:0000313" key="3">
    <source>
        <dbReference type="Proteomes" id="UP000199518"/>
    </source>
</evidence>
<dbReference type="OrthoDB" id="289329at2"/>
<accession>A0A1I3C1R7</accession>
<dbReference type="RefSeq" id="WP_092047758.1">
    <property type="nucleotide sequence ID" value="NZ_FOQD01000002.1"/>
</dbReference>
<keyword evidence="1" id="KW-0812">Transmembrane</keyword>
<sequence length="74" mass="8164">MDESVDRILESLAQVNVNLEGLRVSLAGLTEVKSDHEDRLRLIEQWKYSLSPLVTLIAFALGAVCNAALGRLLE</sequence>
<dbReference type="AlphaFoldDB" id="A0A1I3C1R7"/>
<name>A0A1I3C1R7_9PLAN</name>